<feature type="compositionally biased region" description="Polar residues" evidence="10">
    <location>
        <begin position="174"/>
        <end position="190"/>
    </location>
</feature>
<evidence type="ECO:0000256" key="5">
    <source>
        <dbReference type="ARBA" id="ARBA00022968"/>
    </source>
</evidence>
<keyword evidence="5" id="KW-0735">Signal-anchor</keyword>
<comment type="function">
    <text evidence="8">Essential component of the signal peptidase complex (SPC) which catalyzes the cleavage of N-terminal signal sequences from nascent proteins as they are translocated into the lumen of the endoplasmic reticulum. Essential for the SPC catalytic activity, possibly by stabilizing and positioning the active center of the complex close to the lumenal surface. Essential for viability.</text>
</comment>
<evidence type="ECO:0000256" key="8">
    <source>
        <dbReference type="ARBA" id="ARBA00045670"/>
    </source>
</evidence>
<evidence type="ECO:0000256" key="3">
    <source>
        <dbReference type="ARBA" id="ARBA00022692"/>
    </source>
</evidence>
<proteinExistence type="inferred from homology"/>
<accession>A0A0P1KZA7</accession>
<keyword evidence="3" id="KW-0812">Transmembrane</keyword>
<evidence type="ECO:0000256" key="2">
    <source>
        <dbReference type="ARBA" id="ARBA00009289"/>
    </source>
</evidence>
<comment type="similarity">
    <text evidence="2 9">Belongs to the SPCS3 family.</text>
</comment>
<dbReference type="AlphaFoldDB" id="A0A0P1KZA7"/>
<evidence type="ECO:0000256" key="6">
    <source>
        <dbReference type="ARBA" id="ARBA00022989"/>
    </source>
</evidence>
<dbReference type="GO" id="GO:0045047">
    <property type="term" value="P:protein targeting to ER"/>
    <property type="evidence" value="ECO:0007669"/>
    <property type="project" value="TreeGrafter"/>
</dbReference>
<dbReference type="OrthoDB" id="10261524at2759"/>
<keyword evidence="6" id="KW-1133">Transmembrane helix</keyword>
<dbReference type="GO" id="GO:0005787">
    <property type="term" value="C:signal peptidase complex"/>
    <property type="evidence" value="ECO:0007669"/>
    <property type="project" value="UniProtKB-UniRule"/>
</dbReference>
<dbReference type="Pfam" id="PF04573">
    <property type="entry name" value="SPC22"/>
    <property type="match status" value="1"/>
</dbReference>
<reference evidence="12" key="1">
    <citation type="submission" date="2015-10" db="EMBL/GenBank/DDBJ databases">
        <authorList>
            <person name="Devillers H."/>
        </authorList>
    </citation>
    <scope>NUCLEOTIDE SEQUENCE [LARGE SCALE GENOMIC DNA]</scope>
</reference>
<organism evidence="11 12">
    <name type="scientific">Lachancea quebecensis</name>
    <dbReference type="NCBI Taxonomy" id="1654605"/>
    <lineage>
        <taxon>Eukaryota</taxon>
        <taxon>Fungi</taxon>
        <taxon>Dikarya</taxon>
        <taxon>Ascomycota</taxon>
        <taxon>Saccharomycotina</taxon>
        <taxon>Saccharomycetes</taxon>
        <taxon>Saccharomycetales</taxon>
        <taxon>Saccharomycetaceae</taxon>
        <taxon>Lachancea</taxon>
    </lineage>
</organism>
<dbReference type="PIRSF" id="PIRSF016089">
    <property type="entry name" value="SPC22"/>
    <property type="match status" value="1"/>
</dbReference>
<comment type="subcellular location">
    <subcellularLocation>
        <location evidence="1">Endoplasmic reticulum membrane</location>
        <topology evidence="1">Single-pass type II membrane protein</topology>
    </subcellularLocation>
</comment>
<evidence type="ECO:0000256" key="1">
    <source>
        <dbReference type="ARBA" id="ARBA00004648"/>
    </source>
</evidence>
<dbReference type="Proteomes" id="UP000236544">
    <property type="component" value="Unassembled WGS sequence"/>
</dbReference>
<dbReference type="PANTHER" id="PTHR12804">
    <property type="entry name" value="MICROSOMAL SIGNAL PEPTIDASE 23 KD SUBUNIT SPC22/23"/>
    <property type="match status" value="1"/>
</dbReference>
<dbReference type="GO" id="GO:0006465">
    <property type="term" value="P:signal peptide processing"/>
    <property type="evidence" value="ECO:0007669"/>
    <property type="project" value="UniProtKB-UniRule"/>
</dbReference>
<keyword evidence="4 9" id="KW-0256">Endoplasmic reticulum</keyword>
<dbReference type="EMBL" id="LN890530">
    <property type="protein sequence ID" value="CUS22754.1"/>
    <property type="molecule type" value="Genomic_DNA"/>
</dbReference>
<evidence type="ECO:0000313" key="12">
    <source>
        <dbReference type="Proteomes" id="UP000236544"/>
    </source>
</evidence>
<name>A0A0P1KZA7_9SACH</name>
<gene>
    <name evidence="11" type="ORF">LAQU0_S06e05270g</name>
</gene>
<evidence type="ECO:0000256" key="4">
    <source>
        <dbReference type="ARBA" id="ARBA00022824"/>
    </source>
</evidence>
<sequence>MFSLSQRFQQTSNQALSFAIFAAAFVVATFCAQLYQDNVFGLSSSVGNIKPQINVRTSRFYGSVNGKPKENLKISFDLESDLTPLFNWNTKQVFVYLTAEYNGSKKPSVKSEVTLWDSIITDKKKAVISLNNAKSKYSVWDIEEKLSDRNLTFKLHWNIQPWIGPLVYGETNGKSPVTLPQTKPKSNSAKTSKDGSGAV</sequence>
<keyword evidence="7 9" id="KW-0472">Membrane</keyword>
<evidence type="ECO:0000256" key="9">
    <source>
        <dbReference type="PIRNR" id="PIRNR016089"/>
    </source>
</evidence>
<evidence type="ECO:0000256" key="7">
    <source>
        <dbReference type="ARBA" id="ARBA00023136"/>
    </source>
</evidence>
<dbReference type="InterPro" id="IPR007653">
    <property type="entry name" value="SPC3"/>
</dbReference>
<dbReference type="PANTHER" id="PTHR12804:SF0">
    <property type="entry name" value="SIGNAL PEPTIDASE COMPLEX SUBUNIT 3"/>
    <property type="match status" value="1"/>
</dbReference>
<evidence type="ECO:0000256" key="10">
    <source>
        <dbReference type="SAM" id="MobiDB-lite"/>
    </source>
</evidence>
<feature type="region of interest" description="Disordered" evidence="10">
    <location>
        <begin position="174"/>
        <end position="199"/>
    </location>
</feature>
<protein>
    <recommendedName>
        <fullName evidence="9">Signal peptidase subunit 3</fullName>
    </recommendedName>
</protein>
<keyword evidence="12" id="KW-1185">Reference proteome</keyword>
<evidence type="ECO:0000313" key="11">
    <source>
        <dbReference type="EMBL" id="CUS22754.1"/>
    </source>
</evidence>